<reference evidence="2" key="1">
    <citation type="journal article" date="2011" name="PLoS Genet.">
        <title>Genomic analysis of the necrotrophic fungal pathogens Sclerotinia sclerotiorum and Botrytis cinerea.</title>
        <authorList>
            <person name="Amselem J."/>
            <person name="Cuomo C.A."/>
            <person name="van Kan J.A."/>
            <person name="Viaud M."/>
            <person name="Benito E.P."/>
            <person name="Couloux A."/>
            <person name="Coutinho P.M."/>
            <person name="de Vries R.P."/>
            <person name="Dyer P.S."/>
            <person name="Fillinger S."/>
            <person name="Fournier E."/>
            <person name="Gout L."/>
            <person name="Hahn M."/>
            <person name="Kohn L."/>
            <person name="Lapalu N."/>
            <person name="Plummer K.M."/>
            <person name="Pradier J.M."/>
            <person name="Quevillon E."/>
            <person name="Sharon A."/>
            <person name="Simon A."/>
            <person name="ten Have A."/>
            <person name="Tudzynski B."/>
            <person name="Tudzynski P."/>
            <person name="Wincker P."/>
            <person name="Andrew M."/>
            <person name="Anthouard V."/>
            <person name="Beever R.E."/>
            <person name="Beffa R."/>
            <person name="Benoit I."/>
            <person name="Bouzid O."/>
            <person name="Brault B."/>
            <person name="Chen Z."/>
            <person name="Choquer M."/>
            <person name="Collemare J."/>
            <person name="Cotton P."/>
            <person name="Danchin E.G."/>
            <person name="Da Silva C."/>
            <person name="Gautier A."/>
            <person name="Giraud C."/>
            <person name="Giraud T."/>
            <person name="Gonzalez C."/>
            <person name="Grossetete S."/>
            <person name="Guldener U."/>
            <person name="Henrissat B."/>
            <person name="Howlett B.J."/>
            <person name="Kodira C."/>
            <person name="Kretschmer M."/>
            <person name="Lappartient A."/>
            <person name="Leroch M."/>
            <person name="Levis C."/>
            <person name="Mauceli E."/>
            <person name="Neuveglise C."/>
            <person name="Oeser B."/>
            <person name="Pearson M."/>
            <person name="Poulain J."/>
            <person name="Poussereau N."/>
            <person name="Quesneville H."/>
            <person name="Rascle C."/>
            <person name="Schumacher J."/>
            <person name="Segurens B."/>
            <person name="Sexton A."/>
            <person name="Silva E."/>
            <person name="Sirven C."/>
            <person name="Soanes D.M."/>
            <person name="Talbot N.J."/>
            <person name="Templeton M."/>
            <person name="Yandava C."/>
            <person name="Yarden O."/>
            <person name="Zeng Q."/>
            <person name="Rollins J.A."/>
            <person name="Lebrun M.H."/>
            <person name="Dickman M."/>
        </authorList>
    </citation>
    <scope>NUCLEOTIDE SEQUENCE [LARGE SCALE GENOMIC DNA]</scope>
    <source>
        <strain evidence="2">T4</strain>
    </source>
</reference>
<organism evidence="1 2">
    <name type="scientific">Botryotinia fuckeliana (strain T4)</name>
    <name type="common">Noble rot fungus</name>
    <name type="synonym">Botrytis cinerea</name>
    <dbReference type="NCBI Taxonomy" id="999810"/>
    <lineage>
        <taxon>Eukaryota</taxon>
        <taxon>Fungi</taxon>
        <taxon>Dikarya</taxon>
        <taxon>Ascomycota</taxon>
        <taxon>Pezizomycotina</taxon>
        <taxon>Leotiomycetes</taxon>
        <taxon>Helotiales</taxon>
        <taxon>Sclerotiniaceae</taxon>
        <taxon>Botrytis</taxon>
    </lineage>
</organism>
<dbReference type="AlphaFoldDB" id="G2YWB3"/>
<proteinExistence type="predicted"/>
<protein>
    <submittedName>
        <fullName evidence="1">Uncharacterized protein</fullName>
    </submittedName>
</protein>
<dbReference type="HOGENOM" id="CLU_2849466_0_0_1"/>
<dbReference type="STRING" id="999810.G2YWB3"/>
<dbReference type="InParanoid" id="G2YWB3"/>
<accession>G2YWB3</accession>
<dbReference type="EMBL" id="FQ790358">
    <property type="protein sequence ID" value="CCD55911.1"/>
    <property type="molecule type" value="Genomic_DNA"/>
</dbReference>
<dbReference type="eggNOG" id="KOG2983">
    <property type="taxonomic scope" value="Eukaryota"/>
</dbReference>
<sequence length="65" mass="7402">MPALNNSEAGTAEAEPLTRLPFEPITKSHILNCSYDNWHAKYRSSTLKSRIIPLTSENIQQQFNQ</sequence>
<dbReference type="OrthoDB" id="360540at2759"/>
<evidence type="ECO:0000313" key="2">
    <source>
        <dbReference type="Proteomes" id="UP000008177"/>
    </source>
</evidence>
<evidence type="ECO:0000313" key="1">
    <source>
        <dbReference type="EMBL" id="CCD55911.1"/>
    </source>
</evidence>
<gene>
    <name evidence="1" type="ORF">BofuT4_uP150430.1</name>
</gene>
<dbReference type="Proteomes" id="UP000008177">
    <property type="component" value="Unplaced contigs"/>
</dbReference>
<name>G2YWB3_BOTF4</name>